<dbReference type="Proteomes" id="UP000607653">
    <property type="component" value="Unassembled WGS sequence"/>
</dbReference>
<dbReference type="AlphaFoldDB" id="A0A822YDT9"/>
<protein>
    <submittedName>
        <fullName evidence="1">Uncharacterized protein</fullName>
    </submittedName>
</protein>
<proteinExistence type="predicted"/>
<organism evidence="1 2">
    <name type="scientific">Nelumbo nucifera</name>
    <name type="common">Sacred lotus</name>
    <dbReference type="NCBI Taxonomy" id="4432"/>
    <lineage>
        <taxon>Eukaryota</taxon>
        <taxon>Viridiplantae</taxon>
        <taxon>Streptophyta</taxon>
        <taxon>Embryophyta</taxon>
        <taxon>Tracheophyta</taxon>
        <taxon>Spermatophyta</taxon>
        <taxon>Magnoliopsida</taxon>
        <taxon>Proteales</taxon>
        <taxon>Nelumbonaceae</taxon>
        <taxon>Nelumbo</taxon>
    </lineage>
</organism>
<comment type="caution">
    <text evidence="1">The sequence shown here is derived from an EMBL/GenBank/DDBJ whole genome shotgun (WGS) entry which is preliminary data.</text>
</comment>
<keyword evidence="2" id="KW-1185">Reference proteome</keyword>
<evidence type="ECO:0000313" key="1">
    <source>
        <dbReference type="EMBL" id="DAD30730.1"/>
    </source>
</evidence>
<evidence type="ECO:0000313" key="2">
    <source>
        <dbReference type="Proteomes" id="UP000607653"/>
    </source>
</evidence>
<accession>A0A822YDT9</accession>
<name>A0A822YDT9_NELNU</name>
<reference evidence="1 2" key="1">
    <citation type="journal article" date="2020" name="Mol. Biol. Evol.">
        <title>Distinct Expression and Methylation Patterns for Genes with Different Fates following a Single Whole-Genome Duplication in Flowering Plants.</title>
        <authorList>
            <person name="Shi T."/>
            <person name="Rahmani R.S."/>
            <person name="Gugger P.F."/>
            <person name="Wang M."/>
            <person name="Li H."/>
            <person name="Zhang Y."/>
            <person name="Li Z."/>
            <person name="Wang Q."/>
            <person name="Van de Peer Y."/>
            <person name="Marchal K."/>
            <person name="Chen J."/>
        </authorList>
    </citation>
    <scope>NUCLEOTIDE SEQUENCE [LARGE SCALE GENOMIC DNA]</scope>
    <source>
        <tissue evidence="1">Leaf</tissue>
    </source>
</reference>
<dbReference type="EMBL" id="DUZY01000003">
    <property type="protein sequence ID" value="DAD30730.1"/>
    <property type="molecule type" value="Genomic_DNA"/>
</dbReference>
<sequence length="44" mass="4743">MGSGIQYSQQPGVSSEENTSLSVFVANRILMTSQGTNLIKISLR</sequence>
<gene>
    <name evidence="1" type="ORF">HUJ06_009581</name>
</gene>